<dbReference type="EMBL" id="PJNH01000002">
    <property type="protein sequence ID" value="PKR77900.1"/>
    <property type="molecule type" value="Genomic_DNA"/>
</dbReference>
<accession>A0A2I0QUX7</accession>
<evidence type="ECO:0000313" key="3">
    <source>
        <dbReference type="Proteomes" id="UP000243524"/>
    </source>
</evidence>
<dbReference type="Pfam" id="PF08378">
    <property type="entry name" value="NERD"/>
    <property type="match status" value="1"/>
</dbReference>
<reference evidence="2 3" key="1">
    <citation type="submission" date="2017-06" db="EMBL/GenBank/DDBJ databases">
        <title>the draft geome sequence of Illustriluteabacillus marina B3227.</title>
        <authorList>
            <person name="He R.-H."/>
            <person name="Du Z.-J."/>
        </authorList>
    </citation>
    <scope>NUCLEOTIDE SEQUENCE [LARGE SCALE GENOMIC DNA]</scope>
    <source>
        <strain evidence="2 3">B3227</strain>
    </source>
</reference>
<dbReference type="Proteomes" id="UP000243524">
    <property type="component" value="Unassembled WGS sequence"/>
</dbReference>
<dbReference type="PROSITE" id="PS50965">
    <property type="entry name" value="NERD"/>
    <property type="match status" value="1"/>
</dbReference>
<gene>
    <name evidence="2" type="ORF">CEY16_08210</name>
</gene>
<organism evidence="2 3">
    <name type="scientific">Halalkalibacillus sediminis</name>
    <dbReference type="NCBI Taxonomy" id="2018042"/>
    <lineage>
        <taxon>Bacteria</taxon>
        <taxon>Bacillati</taxon>
        <taxon>Bacillota</taxon>
        <taxon>Bacilli</taxon>
        <taxon>Bacillales</taxon>
        <taxon>Bacillaceae</taxon>
        <taxon>Halalkalibacillus</taxon>
    </lineage>
</organism>
<feature type="domain" description="NERD" evidence="1">
    <location>
        <begin position="66"/>
        <end position="179"/>
    </location>
</feature>
<name>A0A2I0QUX7_9BACI</name>
<dbReference type="AlphaFoldDB" id="A0A2I0QUX7"/>
<protein>
    <recommendedName>
        <fullName evidence="1">NERD domain-containing protein</fullName>
    </recommendedName>
</protein>
<sequence length="353" mass="41526">MKTSSERWKSFSCIIIVILLKGVVVLKIREHHPPKKLLQALSLEERFPTHHPLYPLILKTLRREKSGFSGEKKIDFYLHRLQFPYVGLHSVRLAQNQVHFQVDTLMITPTFITLVEIKNHSGTIRFHSGKMHQDYNGTTESYDDPITQVNEQKELLRAWLDERGYTDYPLETLVVMGNSNSHLQIDPSQIHHLDRVIPINLFNEKMRELNEKYDRKRILLSECHRLGKLIDSHCVMNETCLLEALSIPPSQIIKGVRCPECNRISMKRIKLRWECSFCKARTHTAQINTFKDMYLLYGPTFNNKSVCEFFDIDSNDFAYYLIKSMNFKKLGRGKGSIYHMRFDRTKEFTYLLK</sequence>
<keyword evidence="3" id="KW-1185">Reference proteome</keyword>
<dbReference type="InterPro" id="IPR011528">
    <property type="entry name" value="NERD"/>
</dbReference>
<evidence type="ECO:0000259" key="1">
    <source>
        <dbReference type="PROSITE" id="PS50965"/>
    </source>
</evidence>
<evidence type="ECO:0000313" key="2">
    <source>
        <dbReference type="EMBL" id="PKR77900.1"/>
    </source>
</evidence>
<proteinExistence type="predicted"/>
<comment type="caution">
    <text evidence="2">The sequence shown here is derived from an EMBL/GenBank/DDBJ whole genome shotgun (WGS) entry which is preliminary data.</text>
</comment>